<gene>
    <name evidence="2" type="ORF">PQG83_15305</name>
</gene>
<dbReference type="RefSeq" id="WP_312742812.1">
    <property type="nucleotide sequence ID" value="NZ_CP116968.1"/>
</dbReference>
<dbReference type="EMBL" id="CP116968">
    <property type="protein sequence ID" value="WNM61114.1"/>
    <property type="molecule type" value="Genomic_DNA"/>
</dbReference>
<evidence type="ECO:0008006" key="4">
    <source>
        <dbReference type="Google" id="ProtNLM"/>
    </source>
</evidence>
<dbReference type="Gene3D" id="3.40.630.30">
    <property type="match status" value="1"/>
</dbReference>
<accession>A0AA96GMV4</accession>
<dbReference type="InterPro" id="IPR016181">
    <property type="entry name" value="Acyl_CoA_acyltransferase"/>
</dbReference>
<evidence type="ECO:0000256" key="1">
    <source>
        <dbReference type="SAM" id="MobiDB-lite"/>
    </source>
</evidence>
<dbReference type="Proteomes" id="UP001302494">
    <property type="component" value="Chromosome"/>
</dbReference>
<evidence type="ECO:0000313" key="3">
    <source>
        <dbReference type="Proteomes" id="UP001302494"/>
    </source>
</evidence>
<name>A0AA96GMV4_9BACT</name>
<sequence length="432" mass="48438">MATQNFPRFNDWAWWLYEHAPAALDDAAKRWAPWVLPWVALRIPVAILRGPTRHSERSGTIIVAGLQPWADYLPRRFFACAPRREVVGAVPIWALPSFLKRLAVNADIIVARVDRVSARLFFEDGFLVVPESIGCRLLLPVDFDKLAHASRSVKEDLGTLRREGFTMEVSHREADCESFYSLMYLPFVQKRHGEFAVIHNVHQLRRKFRRGGLIWLRRGDHRIAAALFEQQGDVFRGVALGTAGGDLTLMKQGALAALYIFEIQCAQEAGCASIDFGGTPPILNDGLLHFKKKWGVQLMDEHQTPYDYLVRWERPNEQVLDFLADVPLIFRNHGYLAGLTGIRLNGVPHADQASMMHRSLWMAGLQRLFVALPTGYGSQEVGVLSGQDRGGIPYVGGTEFCDFERILSTLGGNQPTSPKAHGNSEAGKKNTR</sequence>
<protein>
    <recommendedName>
        <fullName evidence="4">BioF2-like acetyltransferase domain-containing protein</fullName>
    </recommendedName>
</protein>
<dbReference type="AlphaFoldDB" id="A0AA96GMV4"/>
<proteinExistence type="predicted"/>
<feature type="region of interest" description="Disordered" evidence="1">
    <location>
        <begin position="411"/>
        <end position="432"/>
    </location>
</feature>
<organism evidence="2 3">
    <name type="scientific">Candidatus Nitrospira neomarina</name>
    <dbReference type="NCBI Taxonomy" id="3020899"/>
    <lineage>
        <taxon>Bacteria</taxon>
        <taxon>Pseudomonadati</taxon>
        <taxon>Nitrospirota</taxon>
        <taxon>Nitrospiria</taxon>
        <taxon>Nitrospirales</taxon>
        <taxon>Nitrospiraceae</taxon>
        <taxon>Nitrospira</taxon>
    </lineage>
</organism>
<dbReference type="SUPFAM" id="SSF55729">
    <property type="entry name" value="Acyl-CoA N-acyltransferases (Nat)"/>
    <property type="match status" value="1"/>
</dbReference>
<reference evidence="2 3" key="1">
    <citation type="submission" date="2023-01" db="EMBL/GenBank/DDBJ databases">
        <title>Cultivation and genomic characterization of new, ubiquitous marine nitrite-oxidizing bacteria from the Nitrospirales.</title>
        <authorList>
            <person name="Mueller A.J."/>
            <person name="Daebeler A."/>
            <person name="Herbold C.W."/>
            <person name="Kirkegaard R.H."/>
            <person name="Daims H."/>
        </authorList>
    </citation>
    <scope>NUCLEOTIDE SEQUENCE [LARGE SCALE GENOMIC DNA]</scope>
    <source>
        <strain evidence="2 3">DK</strain>
    </source>
</reference>
<dbReference type="KEGG" id="nneo:PQG83_15305"/>
<evidence type="ECO:0000313" key="2">
    <source>
        <dbReference type="EMBL" id="WNM61114.1"/>
    </source>
</evidence>
<keyword evidence="3" id="KW-1185">Reference proteome</keyword>